<dbReference type="RefSeq" id="WP_306273260.1">
    <property type="nucleotide sequence ID" value="NZ_CP130472.1"/>
</dbReference>
<dbReference type="EMBL" id="CP130472">
    <property type="protein sequence ID" value="WLS47254.1"/>
    <property type="molecule type" value="Genomic_DNA"/>
</dbReference>
<feature type="transmembrane region" description="Helical" evidence="2">
    <location>
        <begin position="218"/>
        <end position="237"/>
    </location>
</feature>
<sequence length="264" mass="28095">MSTSGTRTLEAARPPSWRRRLDPDHARGLRLTLAATAAFLVLVPFSLLALLVLRAWAPLRRVDEAVTEALHAYALDHPAWVTLMRIWTDVFAPMPLRAVALLVVIWLLRRGARRLALWVTTTMVVGGSLGPLLKLLVGRDRPELLDPVARAAGYSFPSGHALNAALAAGVLLVVFLPYVGRAASRVALWVAAALIAVVTGLSRVALGVHFTSDVVGGWLLGLAVISATTAAFTIWRAHTGPRPVHRDGGGDVGAAEADKRSTGG</sequence>
<feature type="transmembrane region" description="Helical" evidence="2">
    <location>
        <begin position="115"/>
        <end position="137"/>
    </location>
</feature>
<evidence type="ECO:0000256" key="1">
    <source>
        <dbReference type="SAM" id="MobiDB-lite"/>
    </source>
</evidence>
<dbReference type="InterPro" id="IPR000326">
    <property type="entry name" value="PAP2/HPO"/>
</dbReference>
<dbReference type="AlphaFoldDB" id="A0AAJ6HZI0"/>
<feature type="transmembrane region" description="Helical" evidence="2">
    <location>
        <begin position="90"/>
        <end position="108"/>
    </location>
</feature>
<dbReference type="SMART" id="SM00014">
    <property type="entry name" value="acidPPc"/>
    <property type="match status" value="1"/>
</dbReference>
<organism evidence="4 5">
    <name type="scientific">Micromonospora profundi</name>
    <dbReference type="NCBI Taxonomy" id="1420889"/>
    <lineage>
        <taxon>Bacteria</taxon>
        <taxon>Bacillati</taxon>
        <taxon>Actinomycetota</taxon>
        <taxon>Actinomycetes</taxon>
        <taxon>Micromonosporales</taxon>
        <taxon>Micromonosporaceae</taxon>
        <taxon>Micromonospora</taxon>
    </lineage>
</organism>
<feature type="region of interest" description="Disordered" evidence="1">
    <location>
        <begin position="243"/>
        <end position="264"/>
    </location>
</feature>
<dbReference type="Pfam" id="PF01569">
    <property type="entry name" value="PAP2"/>
    <property type="match status" value="1"/>
</dbReference>
<keyword evidence="2" id="KW-0472">Membrane</keyword>
<dbReference type="PANTHER" id="PTHR14969">
    <property type="entry name" value="SPHINGOSINE-1-PHOSPHATE PHOSPHOHYDROLASE"/>
    <property type="match status" value="1"/>
</dbReference>
<reference evidence="4 5" key="1">
    <citation type="submission" date="2023-07" db="EMBL/GenBank/DDBJ databases">
        <title>Micromonospora profundi TRM 95458 converts glycerol to a new osmotic compound.</title>
        <authorList>
            <person name="Lu D."/>
        </authorList>
    </citation>
    <scope>NUCLEOTIDE SEQUENCE [LARGE SCALE GENOMIC DNA]</scope>
    <source>
        <strain evidence="4 5">TRM95458</strain>
    </source>
</reference>
<feature type="domain" description="Phosphatidic acid phosphatase type 2/haloperoxidase" evidence="3">
    <location>
        <begin position="112"/>
        <end position="229"/>
    </location>
</feature>
<keyword evidence="5" id="KW-1185">Reference proteome</keyword>
<dbReference type="PANTHER" id="PTHR14969:SF13">
    <property type="entry name" value="AT30094P"/>
    <property type="match status" value="1"/>
</dbReference>
<proteinExistence type="predicted"/>
<dbReference type="InterPro" id="IPR036938">
    <property type="entry name" value="PAP2/HPO_sf"/>
</dbReference>
<accession>A0AAJ6HZI0</accession>
<evidence type="ECO:0000313" key="5">
    <source>
        <dbReference type="Proteomes" id="UP001235874"/>
    </source>
</evidence>
<dbReference type="CDD" id="cd03392">
    <property type="entry name" value="PAP2_like_2"/>
    <property type="match status" value="1"/>
</dbReference>
<keyword evidence="2" id="KW-0812">Transmembrane</keyword>
<dbReference type="Gene3D" id="1.20.144.10">
    <property type="entry name" value="Phosphatidic acid phosphatase type 2/haloperoxidase"/>
    <property type="match status" value="1"/>
</dbReference>
<evidence type="ECO:0000259" key="3">
    <source>
        <dbReference type="SMART" id="SM00014"/>
    </source>
</evidence>
<feature type="transmembrane region" description="Helical" evidence="2">
    <location>
        <begin position="157"/>
        <end position="179"/>
    </location>
</feature>
<dbReference type="Proteomes" id="UP001235874">
    <property type="component" value="Chromosome"/>
</dbReference>
<dbReference type="SUPFAM" id="SSF48317">
    <property type="entry name" value="Acid phosphatase/Vanadium-dependent haloperoxidase"/>
    <property type="match status" value="1"/>
</dbReference>
<evidence type="ECO:0000313" key="4">
    <source>
        <dbReference type="EMBL" id="WLS47254.1"/>
    </source>
</evidence>
<name>A0AAJ6HZI0_9ACTN</name>
<gene>
    <name evidence="4" type="ORF">Q3V37_08490</name>
</gene>
<feature type="transmembrane region" description="Helical" evidence="2">
    <location>
        <begin position="186"/>
        <end position="206"/>
    </location>
</feature>
<keyword evidence="2" id="KW-1133">Transmembrane helix</keyword>
<dbReference type="KEGG" id="mprn:Q3V37_08490"/>
<feature type="transmembrane region" description="Helical" evidence="2">
    <location>
        <begin position="28"/>
        <end position="53"/>
    </location>
</feature>
<protein>
    <submittedName>
        <fullName evidence="4">Phosphatase PAP2 family protein</fullName>
    </submittedName>
</protein>
<evidence type="ECO:0000256" key="2">
    <source>
        <dbReference type="SAM" id="Phobius"/>
    </source>
</evidence>